<reference evidence="3" key="1">
    <citation type="submission" date="2017-09" db="EMBL/GenBank/DDBJ databases">
        <title>Depth-based differentiation of microbial function through sediment-hosted aquifers and enrichment of novel symbionts in the deep terrestrial subsurface.</title>
        <authorList>
            <person name="Probst A.J."/>
            <person name="Ladd B."/>
            <person name="Jarett J.K."/>
            <person name="Geller-Mcgrath D.E."/>
            <person name="Sieber C.M.K."/>
            <person name="Emerson J.B."/>
            <person name="Anantharaman K."/>
            <person name="Thomas B.C."/>
            <person name="Malmstrom R."/>
            <person name="Stieglmeier M."/>
            <person name="Klingl A."/>
            <person name="Woyke T."/>
            <person name="Ryan C.M."/>
            <person name="Banfield J.F."/>
        </authorList>
    </citation>
    <scope>NUCLEOTIDE SEQUENCE [LARGE SCALE GENOMIC DNA]</scope>
</reference>
<evidence type="ECO:0000313" key="3">
    <source>
        <dbReference type="Proteomes" id="UP000229574"/>
    </source>
</evidence>
<protein>
    <recommendedName>
        <fullName evidence="4">Gluconeogenesis factor</fullName>
    </recommendedName>
</protein>
<dbReference type="EMBL" id="PEYY01000134">
    <property type="protein sequence ID" value="PIS17625.1"/>
    <property type="molecule type" value="Genomic_DNA"/>
</dbReference>
<sequence>MVTKRKIVALGGGTGTFTLLTGLKVYENLDISAVVTMADDGGSNKVLRDEFGLLPTSGIRQAIIALSRDTSLLRQLFEYRFYQGTGISGMTFGNLFMAAVSDILGSQKKSIQETCKLLGVQGHILPVSYDNTSLVATYENGTEVLGEHYIDVSNPKVAKLRVVDLRSIPKIKIDNDAQSAILGADMIVIGPGDLYTNTIANLIVGGVTEAIEDSHAKVVFVMNLMNRLGETYAYKASDFLTDLSKYLSPNRLNYIVINNDLALSNSILKKYALEGSSPVIDDLGIIYHQASIVRAKLRDSHKPIRVKGDKLGRSMVRHDPKLLAKVIYGL</sequence>
<name>A0A2H0WYE1_9BACT</name>
<dbReference type="InterPro" id="IPR010119">
    <property type="entry name" value="Gluconeogen_factor"/>
</dbReference>
<evidence type="ECO:0000256" key="1">
    <source>
        <dbReference type="ARBA" id="ARBA00022490"/>
    </source>
</evidence>
<organism evidence="2 3">
    <name type="scientific">Candidatus Collierbacteria bacterium CG09_land_8_20_14_0_10_46_12</name>
    <dbReference type="NCBI Taxonomy" id="1974533"/>
    <lineage>
        <taxon>Bacteria</taxon>
        <taxon>Candidatus Collieribacteriota</taxon>
    </lineage>
</organism>
<proteinExistence type="predicted"/>
<dbReference type="CDD" id="cd07187">
    <property type="entry name" value="YvcK_like"/>
    <property type="match status" value="1"/>
</dbReference>
<dbReference type="PANTHER" id="PTHR30135:SF3">
    <property type="entry name" value="GLUCONEOGENESIS FACTOR-RELATED"/>
    <property type="match status" value="1"/>
</dbReference>
<comment type="caution">
    <text evidence="2">The sequence shown here is derived from an EMBL/GenBank/DDBJ whole genome shotgun (WGS) entry which is preliminary data.</text>
</comment>
<dbReference type="GO" id="GO:0043743">
    <property type="term" value="F:LPPG:FO 2-phospho-L-lactate transferase activity"/>
    <property type="evidence" value="ECO:0007669"/>
    <property type="project" value="InterPro"/>
</dbReference>
<dbReference type="Gene3D" id="3.40.50.10680">
    <property type="entry name" value="CofD-like domains"/>
    <property type="match status" value="1"/>
</dbReference>
<dbReference type="NCBIfam" id="TIGR01826">
    <property type="entry name" value="CofD_related"/>
    <property type="match status" value="1"/>
</dbReference>
<dbReference type="AlphaFoldDB" id="A0A2H0WYE1"/>
<dbReference type="Pfam" id="PF01933">
    <property type="entry name" value="CofD"/>
    <property type="match status" value="1"/>
</dbReference>
<gene>
    <name evidence="2" type="ORF">COT54_03650</name>
</gene>
<evidence type="ECO:0000313" key="2">
    <source>
        <dbReference type="EMBL" id="PIS17625.1"/>
    </source>
</evidence>
<dbReference type="InterPro" id="IPR038136">
    <property type="entry name" value="CofD-like_dom_sf"/>
</dbReference>
<dbReference type="Proteomes" id="UP000229574">
    <property type="component" value="Unassembled WGS sequence"/>
</dbReference>
<keyword evidence="1" id="KW-0963">Cytoplasm</keyword>
<dbReference type="InterPro" id="IPR002882">
    <property type="entry name" value="CofD"/>
</dbReference>
<evidence type="ECO:0008006" key="4">
    <source>
        <dbReference type="Google" id="ProtNLM"/>
    </source>
</evidence>
<dbReference type="PANTHER" id="PTHR30135">
    <property type="entry name" value="UNCHARACTERIZED PROTEIN YVCK-RELATED"/>
    <property type="match status" value="1"/>
</dbReference>
<dbReference type="SUPFAM" id="SSF142338">
    <property type="entry name" value="CofD-like"/>
    <property type="match status" value="1"/>
</dbReference>
<accession>A0A2H0WYE1</accession>